<evidence type="ECO:0000256" key="1">
    <source>
        <dbReference type="SAM" id="MobiDB-lite"/>
    </source>
</evidence>
<feature type="region of interest" description="Disordered" evidence="1">
    <location>
        <begin position="135"/>
        <end position="213"/>
    </location>
</feature>
<name>A0A7J6ND67_PEROL</name>
<sequence>MVVTDGGRGQLAGFNAEVLSIESSAIRHSIDGPKKAALVWYGYTNVRALRQFGSLRVGLSPNCFHVEPKDAAFNFLLIFYKRLKLAGPSRVASQLLFCRTEFGIIVGIGRQPNAKNDRHWKSTTYGFRIALSEGSRGDRADDVPEKSRKRSSHFQAGGGPRKLAKREEGSDASDGSAKSSYKSPGSGLPLPEGGYLRRSDDETGGGGSTFEMGVHLQPGVAFRAGTVTEEWEGEHGGPHGEAANRVSPPIIPDGEYETFGTGVDDVRKITVNVRTDTETHQRWVGLRVELGAYEWPVYFPEVTADSHEDCLYLDYSDQEHSVDLSLLEASLQSHQWSLEYPRICRGSRGGWSLRFNKTGSSGGTDGNGASVEREFHAVTFRGNVYSKTPTDGVRRGASERSFTVPAGGYTLADGLAMKEGARKRHGGFMSREASPKVVRTGKRTFDEHVGADSPTSSFDVWNFGVRRGRRADSVVQLAKAPIKFSEPARRGIDYRHHEMGAGSYNPSADSLLFPFELEDLWFDPEARSDEEWIQSLLDSAESTQSEGNTAEHHHEMDGGSYTEDEDDLLFPIQFDHLLPEAGAHSNDEWVQSLIDQARASYPPPPAVVSTGGWQRGYVESHQEGADEVSSTSPSIPDGRYLVTDTGLDQVNMVAVSIRTDYPPHRRRAQLIFHILGLECPMTLPEVTAVYSEGCPQLDFSNEDYELDMMILRDTLGFADISPSSFRICHEARGGWSLMLDAGKNGASGKKTTSKVKLRLLET</sequence>
<organism evidence="2 3">
    <name type="scientific">Perkinsus olseni</name>
    <name type="common">Perkinsus atlanticus</name>
    <dbReference type="NCBI Taxonomy" id="32597"/>
    <lineage>
        <taxon>Eukaryota</taxon>
        <taxon>Sar</taxon>
        <taxon>Alveolata</taxon>
        <taxon>Perkinsozoa</taxon>
        <taxon>Perkinsea</taxon>
        <taxon>Perkinsida</taxon>
        <taxon>Perkinsidae</taxon>
        <taxon>Perkinsus</taxon>
    </lineage>
</organism>
<proteinExistence type="predicted"/>
<feature type="compositionally biased region" description="Basic and acidic residues" evidence="1">
    <location>
        <begin position="135"/>
        <end position="146"/>
    </location>
</feature>
<reference evidence="2 3" key="1">
    <citation type="submission" date="2020-04" db="EMBL/GenBank/DDBJ databases">
        <title>Perkinsus olseni comparative genomics.</title>
        <authorList>
            <person name="Bogema D.R."/>
        </authorList>
    </citation>
    <scope>NUCLEOTIDE SEQUENCE [LARGE SCALE GENOMIC DNA]</scope>
    <source>
        <strain evidence="2">00978-12</strain>
    </source>
</reference>
<dbReference type="EMBL" id="JABANP010000493">
    <property type="protein sequence ID" value="KAF4681704.1"/>
    <property type="molecule type" value="Genomic_DNA"/>
</dbReference>
<feature type="compositionally biased region" description="Polar residues" evidence="1">
    <location>
        <begin position="539"/>
        <end position="548"/>
    </location>
</feature>
<dbReference type="AlphaFoldDB" id="A0A7J6ND67"/>
<evidence type="ECO:0000313" key="2">
    <source>
        <dbReference type="EMBL" id="KAF4681704.1"/>
    </source>
</evidence>
<comment type="caution">
    <text evidence="2">The sequence shown here is derived from an EMBL/GenBank/DDBJ whole genome shotgun (WGS) entry which is preliminary data.</text>
</comment>
<evidence type="ECO:0000313" key="3">
    <source>
        <dbReference type="Proteomes" id="UP000541610"/>
    </source>
</evidence>
<feature type="region of interest" description="Disordered" evidence="1">
    <location>
        <begin position="539"/>
        <end position="564"/>
    </location>
</feature>
<gene>
    <name evidence="2" type="ORF">FOZ60_011684</name>
</gene>
<accession>A0A7J6ND67</accession>
<dbReference type="Proteomes" id="UP000541610">
    <property type="component" value="Unassembled WGS sequence"/>
</dbReference>
<feature type="compositionally biased region" description="Low complexity" evidence="1">
    <location>
        <begin position="172"/>
        <end position="194"/>
    </location>
</feature>
<protein>
    <submittedName>
        <fullName evidence="2">Uncharacterized protein</fullName>
    </submittedName>
</protein>